<proteinExistence type="predicted"/>
<evidence type="ECO:0000256" key="10">
    <source>
        <dbReference type="RuleBase" id="RU361254"/>
    </source>
</evidence>
<keyword evidence="5 10" id="KW-0057">Aromatic amino acid biosynthesis</keyword>
<keyword evidence="4 10" id="KW-0028">Amino-acid biosynthesis</keyword>
<evidence type="ECO:0000256" key="4">
    <source>
        <dbReference type="ARBA" id="ARBA00022605"/>
    </source>
</evidence>
<gene>
    <name evidence="10 13" type="primary">pheA</name>
    <name evidence="13" type="ORF">FCL54_02815</name>
</gene>
<reference evidence="13 14" key="1">
    <citation type="submission" date="2019-04" db="EMBL/GenBank/DDBJ databases">
        <title>Bacillus caeni sp. nov., a bacterium isolated from mangrove sediment.</title>
        <authorList>
            <person name="Huang H."/>
            <person name="Mo K."/>
            <person name="Hu Y."/>
        </authorList>
    </citation>
    <scope>NUCLEOTIDE SEQUENCE [LARGE SCALE GENOMIC DNA]</scope>
    <source>
        <strain evidence="13 14">HB172195</strain>
    </source>
</reference>
<keyword evidence="14" id="KW-1185">Reference proteome</keyword>
<dbReference type="PROSITE" id="PS51671">
    <property type="entry name" value="ACT"/>
    <property type="match status" value="1"/>
</dbReference>
<evidence type="ECO:0000313" key="13">
    <source>
        <dbReference type="EMBL" id="TLS39255.1"/>
    </source>
</evidence>
<dbReference type="FunFam" id="3.40.190.10:FF:000064">
    <property type="entry name" value="Prephenate dehydratase"/>
    <property type="match status" value="1"/>
</dbReference>
<evidence type="ECO:0000256" key="1">
    <source>
        <dbReference type="ARBA" id="ARBA00004741"/>
    </source>
</evidence>
<dbReference type="Gene3D" id="3.40.190.10">
    <property type="entry name" value="Periplasmic binding protein-like II"/>
    <property type="match status" value="2"/>
</dbReference>
<evidence type="ECO:0000256" key="6">
    <source>
        <dbReference type="ARBA" id="ARBA00023222"/>
    </source>
</evidence>
<dbReference type="PROSITE" id="PS00858">
    <property type="entry name" value="PREPHENATE_DEHYDR_2"/>
    <property type="match status" value="1"/>
</dbReference>
<comment type="caution">
    <text evidence="13">The sequence shown here is derived from an EMBL/GenBank/DDBJ whole genome shotgun (WGS) entry which is preliminary data.</text>
</comment>
<evidence type="ECO:0000259" key="12">
    <source>
        <dbReference type="PROSITE" id="PS51671"/>
    </source>
</evidence>
<dbReference type="UniPathway" id="UPA00121">
    <property type="reaction ID" value="UER00345"/>
</dbReference>
<dbReference type="SUPFAM" id="SSF55021">
    <property type="entry name" value="ACT-like"/>
    <property type="match status" value="1"/>
</dbReference>
<accession>A0A5R9FI47</accession>
<dbReference type="CDD" id="cd13633">
    <property type="entry name" value="PBP2_Sa-PDT_like"/>
    <property type="match status" value="1"/>
</dbReference>
<evidence type="ECO:0000259" key="11">
    <source>
        <dbReference type="PROSITE" id="PS51171"/>
    </source>
</evidence>
<evidence type="ECO:0000313" key="14">
    <source>
        <dbReference type="Proteomes" id="UP000308230"/>
    </source>
</evidence>
<dbReference type="GO" id="GO:0009094">
    <property type="term" value="P:L-phenylalanine biosynthetic process"/>
    <property type="evidence" value="ECO:0007669"/>
    <property type="project" value="UniProtKB-UniPathway"/>
</dbReference>
<feature type="site" description="Essential for prephenate dehydratase activity" evidence="9">
    <location>
        <position position="177"/>
    </location>
</feature>
<dbReference type="InterPro" id="IPR045865">
    <property type="entry name" value="ACT-like_dom_sf"/>
</dbReference>
<dbReference type="NCBIfam" id="NF008865">
    <property type="entry name" value="PRK11898.1"/>
    <property type="match status" value="1"/>
</dbReference>
<dbReference type="GO" id="GO:0004664">
    <property type="term" value="F:prephenate dehydratase activity"/>
    <property type="evidence" value="ECO:0007669"/>
    <property type="project" value="UniProtKB-UniRule"/>
</dbReference>
<dbReference type="PANTHER" id="PTHR21022">
    <property type="entry name" value="PREPHENATE DEHYDRATASE P PROTEIN"/>
    <property type="match status" value="1"/>
</dbReference>
<comment type="pathway">
    <text evidence="1 10">Amino-acid biosynthesis; L-phenylalanine biosynthesis; phenylpyruvate from prephenate: step 1/1.</text>
</comment>
<dbReference type="Pfam" id="PF00800">
    <property type="entry name" value="PDT"/>
    <property type="match status" value="1"/>
</dbReference>
<keyword evidence="7 10" id="KW-0456">Lyase</keyword>
<comment type="catalytic activity">
    <reaction evidence="8 10">
        <text>prephenate + H(+) = 3-phenylpyruvate + CO2 + H2O</text>
        <dbReference type="Rhea" id="RHEA:21648"/>
        <dbReference type="ChEBI" id="CHEBI:15377"/>
        <dbReference type="ChEBI" id="CHEBI:15378"/>
        <dbReference type="ChEBI" id="CHEBI:16526"/>
        <dbReference type="ChEBI" id="CHEBI:18005"/>
        <dbReference type="ChEBI" id="CHEBI:29934"/>
        <dbReference type="EC" id="4.2.1.51"/>
    </reaction>
</comment>
<dbReference type="PROSITE" id="PS51171">
    <property type="entry name" value="PREPHENATE_DEHYDR_3"/>
    <property type="match status" value="1"/>
</dbReference>
<evidence type="ECO:0000256" key="2">
    <source>
        <dbReference type="ARBA" id="ARBA00013147"/>
    </source>
</evidence>
<dbReference type="PIRSF" id="PIRSF001500">
    <property type="entry name" value="Chor_mut_pdt_Ppr"/>
    <property type="match status" value="1"/>
</dbReference>
<sequence length="288" mass="32032">MPEEIGYLGPEGTFTEMAVMELFPGSQLKQFATIFDCLEAVDDKTVDYGVVPLENTIEGSVNMTLDYLCHQSSISIVGELTLPIRQHLLIHPNYKDRWHEIEEVHSHPHAIAQAHEFLRRNLPGAKLVHTTSTGKAAKLVKETDERVIGAIGNELAATHYGLAIASSDIHDYENNHTRFVVLTKEGKTLSKKDALVGHKVTLQITLPSDYPGALYQVLAAFAWRKLNLSKIESRPMKTGLGNYFFIIDILSEPDNVLLQGVKNELEALGTAVKVLGEYPCYSVEHKVE</sequence>
<dbReference type="InterPro" id="IPR002912">
    <property type="entry name" value="ACT_dom"/>
</dbReference>
<dbReference type="InterPro" id="IPR018528">
    <property type="entry name" value="Preph_deHydtase_CS"/>
</dbReference>
<dbReference type="Proteomes" id="UP000308230">
    <property type="component" value="Unassembled WGS sequence"/>
</dbReference>
<name>A0A5R9FI47_9BACL</name>
<dbReference type="AlphaFoldDB" id="A0A5R9FI47"/>
<feature type="domain" description="ACT" evidence="12">
    <location>
        <begin position="202"/>
        <end position="279"/>
    </location>
</feature>
<evidence type="ECO:0000256" key="8">
    <source>
        <dbReference type="ARBA" id="ARBA00047848"/>
    </source>
</evidence>
<keyword evidence="6 10" id="KW-0584">Phenylalanine biosynthesis</keyword>
<organism evidence="13 14">
    <name type="scientific">Exobacillus caeni</name>
    <dbReference type="NCBI Taxonomy" id="2574798"/>
    <lineage>
        <taxon>Bacteria</taxon>
        <taxon>Bacillati</taxon>
        <taxon>Bacillota</taxon>
        <taxon>Bacilli</taxon>
        <taxon>Bacillales</taxon>
        <taxon>Guptibacillaceae</taxon>
        <taxon>Exobacillus</taxon>
    </lineage>
</organism>
<dbReference type="PANTHER" id="PTHR21022:SF19">
    <property type="entry name" value="PREPHENATE DEHYDRATASE-RELATED"/>
    <property type="match status" value="1"/>
</dbReference>
<dbReference type="CDD" id="cd04905">
    <property type="entry name" value="ACT_CM-PDT"/>
    <property type="match status" value="1"/>
</dbReference>
<dbReference type="EMBL" id="SWLG01000001">
    <property type="protein sequence ID" value="TLS39255.1"/>
    <property type="molecule type" value="Genomic_DNA"/>
</dbReference>
<evidence type="ECO:0000256" key="5">
    <source>
        <dbReference type="ARBA" id="ARBA00023141"/>
    </source>
</evidence>
<dbReference type="InterPro" id="IPR008242">
    <property type="entry name" value="Chor_mutase/pphenate_deHydtase"/>
</dbReference>
<dbReference type="EC" id="4.2.1.51" evidence="2 10"/>
<dbReference type="Gene3D" id="3.30.70.260">
    <property type="match status" value="1"/>
</dbReference>
<dbReference type="InterPro" id="IPR001086">
    <property type="entry name" value="Preph_deHydtase"/>
</dbReference>
<evidence type="ECO:0000256" key="9">
    <source>
        <dbReference type="PIRSR" id="PIRSR001500-2"/>
    </source>
</evidence>
<dbReference type="SUPFAM" id="SSF53850">
    <property type="entry name" value="Periplasmic binding protein-like II"/>
    <property type="match status" value="1"/>
</dbReference>
<protein>
    <recommendedName>
        <fullName evidence="3 10">Prephenate dehydratase</fullName>
        <shortName evidence="10">PDT</shortName>
        <ecNumber evidence="2 10">4.2.1.51</ecNumber>
    </recommendedName>
</protein>
<dbReference type="RefSeq" id="WP_138122918.1">
    <property type="nucleotide sequence ID" value="NZ_SWLG01000001.1"/>
</dbReference>
<evidence type="ECO:0000256" key="7">
    <source>
        <dbReference type="ARBA" id="ARBA00023239"/>
    </source>
</evidence>
<evidence type="ECO:0000256" key="3">
    <source>
        <dbReference type="ARBA" id="ARBA00021872"/>
    </source>
</evidence>
<feature type="domain" description="Prephenate dehydratase" evidence="11">
    <location>
        <begin position="4"/>
        <end position="184"/>
    </location>
</feature>
<dbReference type="OrthoDB" id="9802281at2"/>
<dbReference type="GO" id="GO:0005737">
    <property type="term" value="C:cytoplasm"/>
    <property type="evidence" value="ECO:0007669"/>
    <property type="project" value="TreeGrafter"/>
</dbReference>